<organism evidence="1 2">
    <name type="scientific">Arachis hypogaea</name>
    <name type="common">Peanut</name>
    <dbReference type="NCBI Taxonomy" id="3818"/>
    <lineage>
        <taxon>Eukaryota</taxon>
        <taxon>Viridiplantae</taxon>
        <taxon>Streptophyta</taxon>
        <taxon>Embryophyta</taxon>
        <taxon>Tracheophyta</taxon>
        <taxon>Spermatophyta</taxon>
        <taxon>Magnoliopsida</taxon>
        <taxon>eudicotyledons</taxon>
        <taxon>Gunneridae</taxon>
        <taxon>Pentapetalae</taxon>
        <taxon>rosids</taxon>
        <taxon>fabids</taxon>
        <taxon>Fabales</taxon>
        <taxon>Fabaceae</taxon>
        <taxon>Papilionoideae</taxon>
        <taxon>50 kb inversion clade</taxon>
        <taxon>dalbergioids sensu lato</taxon>
        <taxon>Dalbergieae</taxon>
        <taxon>Pterocarpus clade</taxon>
        <taxon>Arachis</taxon>
    </lineage>
</organism>
<evidence type="ECO:0000313" key="1">
    <source>
        <dbReference type="EMBL" id="RYR33090.1"/>
    </source>
</evidence>
<dbReference type="AlphaFoldDB" id="A0A445B360"/>
<sequence length="81" mass="9042">MQQESHKPQTFARYNDFGYQIRLIQHQFPHQEAGLPEGCENFDMLPSLGNAVNLLNATSIFVGTGGEAFRRVGAAAEFHSF</sequence>
<proteinExistence type="predicted"/>
<keyword evidence="2" id="KW-1185">Reference proteome</keyword>
<dbReference type="Proteomes" id="UP000289738">
    <property type="component" value="Chromosome A10"/>
</dbReference>
<dbReference type="EMBL" id="SDMP01000010">
    <property type="protein sequence ID" value="RYR33090.1"/>
    <property type="molecule type" value="Genomic_DNA"/>
</dbReference>
<gene>
    <name evidence="1" type="ORF">Ahy_A10g047659</name>
</gene>
<evidence type="ECO:0000313" key="2">
    <source>
        <dbReference type="Proteomes" id="UP000289738"/>
    </source>
</evidence>
<comment type="caution">
    <text evidence="1">The sequence shown here is derived from an EMBL/GenBank/DDBJ whole genome shotgun (WGS) entry which is preliminary data.</text>
</comment>
<reference evidence="1 2" key="1">
    <citation type="submission" date="2019-01" db="EMBL/GenBank/DDBJ databases">
        <title>Sequencing of cultivated peanut Arachis hypogaea provides insights into genome evolution and oil improvement.</title>
        <authorList>
            <person name="Chen X."/>
        </authorList>
    </citation>
    <scope>NUCLEOTIDE SEQUENCE [LARGE SCALE GENOMIC DNA]</scope>
    <source>
        <strain evidence="2">cv. Fuhuasheng</strain>
        <tissue evidence="1">Leaves</tissue>
    </source>
</reference>
<name>A0A445B360_ARAHY</name>
<protein>
    <submittedName>
        <fullName evidence="1">Uncharacterized protein</fullName>
    </submittedName>
</protein>
<accession>A0A445B360</accession>